<evidence type="ECO:0000313" key="1">
    <source>
        <dbReference type="EMBL" id="UWD35043.1"/>
    </source>
</evidence>
<sequence>MTYISQIQDRINDLKNGKVFISDDFLDIASSETVRRTLNKLAKEQKIRRVMNGFYYSPRYSELIKEYEQVRIEELAKAIARKNNWDIAPFGLACLNILGLSTQVPVKVIYVSSGKSKIYKVGKMLLEFRKVSSREISNMSLKTRIVIQAIKEIGNENMTDNYIDRIRKELTESEKQNLLVEAKNTTKWIYEHIKEICKEVSE</sequence>
<dbReference type="InterPro" id="IPR045738">
    <property type="entry name" value="DUF6088"/>
</dbReference>
<dbReference type="EMBL" id="CP103424">
    <property type="protein sequence ID" value="UWD35043.1"/>
    <property type="molecule type" value="Genomic_DNA"/>
</dbReference>
<name>A0ABY5TWI4_9MOLU</name>
<organism evidence="1 2">
    <name type="scientific">Mycoplasma cottewii</name>
    <dbReference type="NCBI Taxonomy" id="51364"/>
    <lineage>
        <taxon>Bacteria</taxon>
        <taxon>Bacillati</taxon>
        <taxon>Mycoplasmatota</taxon>
        <taxon>Mollicutes</taxon>
        <taxon>Mycoplasmataceae</taxon>
        <taxon>Mycoplasma</taxon>
    </lineage>
</organism>
<accession>A0ABY5TWI4</accession>
<dbReference type="RefSeq" id="WP_259430201.1">
    <property type="nucleotide sequence ID" value="NZ_CP103424.1"/>
</dbReference>
<evidence type="ECO:0000313" key="2">
    <source>
        <dbReference type="Proteomes" id="UP001059819"/>
    </source>
</evidence>
<protein>
    <submittedName>
        <fullName evidence="1">DUF6088 family protein</fullName>
    </submittedName>
</protein>
<dbReference type="Proteomes" id="UP001059819">
    <property type="component" value="Chromosome"/>
</dbReference>
<gene>
    <name evidence="1" type="ORF">NX779_00060</name>
</gene>
<reference evidence="1" key="1">
    <citation type="submission" date="2022-08" db="EMBL/GenBank/DDBJ databases">
        <title>Complete genome sequence of Mycoplasma cottewii type strain VIS.</title>
        <authorList>
            <person name="Spergser J."/>
        </authorList>
    </citation>
    <scope>NUCLEOTIDE SEQUENCE</scope>
    <source>
        <strain evidence="1">VIS</strain>
    </source>
</reference>
<keyword evidence="2" id="KW-1185">Reference proteome</keyword>
<dbReference type="Pfam" id="PF19570">
    <property type="entry name" value="DUF6088"/>
    <property type="match status" value="1"/>
</dbReference>
<proteinExistence type="predicted"/>